<dbReference type="PANTHER" id="PTHR12176:SF79">
    <property type="entry name" value="METHYLTRANSFERASE TYPE 11 DOMAIN-CONTAINING PROTEIN"/>
    <property type="match status" value="1"/>
</dbReference>
<dbReference type="GO" id="GO:0032259">
    <property type="term" value="P:methylation"/>
    <property type="evidence" value="ECO:0007669"/>
    <property type="project" value="UniProtKB-KW"/>
</dbReference>
<dbReference type="Gene3D" id="3.40.50.150">
    <property type="entry name" value="Vaccinia Virus protein VP39"/>
    <property type="match status" value="1"/>
</dbReference>
<gene>
    <name evidence="5" type="ORF">AKO1_007459</name>
</gene>
<dbReference type="InterPro" id="IPR051419">
    <property type="entry name" value="Lys/N-term_MeTrsfase_sf"/>
</dbReference>
<reference evidence="5 6" key="1">
    <citation type="submission" date="2024-03" db="EMBL/GenBank/DDBJ databases">
        <title>The Acrasis kona genome and developmental transcriptomes reveal deep origins of eukaryotic multicellular pathways.</title>
        <authorList>
            <person name="Sheikh S."/>
            <person name="Fu C.-J."/>
            <person name="Brown M.W."/>
            <person name="Baldauf S.L."/>
        </authorList>
    </citation>
    <scope>NUCLEOTIDE SEQUENCE [LARGE SCALE GENOMIC DNA]</scope>
    <source>
        <strain evidence="5 6">ATCC MYA-3509</strain>
    </source>
</reference>
<sequence>MDLYSDGFSDIVSVDFSKTAISEMNKLGGDKPGLAFIEMDLLEMNFPKNTFDCIIDKATMDIILCGDEPIKTIQNAFKNIYRVLRPSGVFMMLSYAKSQLRLPFLKNKQYPWDISVETCGK</sequence>
<evidence type="ECO:0000313" key="6">
    <source>
        <dbReference type="Proteomes" id="UP001431209"/>
    </source>
</evidence>
<keyword evidence="2" id="KW-0489">Methyltransferase</keyword>
<dbReference type="SUPFAM" id="SSF53335">
    <property type="entry name" value="S-adenosyl-L-methionine-dependent methyltransferases"/>
    <property type="match status" value="1"/>
</dbReference>
<protein>
    <recommendedName>
        <fullName evidence="4">Methyltransferase type 11 domain-containing protein</fullName>
    </recommendedName>
</protein>
<proteinExistence type="inferred from homology"/>
<comment type="similarity">
    <text evidence="1">Belongs to the methyltransferase superfamily.</text>
</comment>
<dbReference type="EMBL" id="JAOPGA020000603">
    <property type="protein sequence ID" value="KAL0479832.1"/>
    <property type="molecule type" value="Genomic_DNA"/>
</dbReference>
<feature type="domain" description="Methyltransferase type 11" evidence="4">
    <location>
        <begin position="7"/>
        <end position="91"/>
    </location>
</feature>
<comment type="caution">
    <text evidence="5">The sequence shown here is derived from an EMBL/GenBank/DDBJ whole genome shotgun (WGS) entry which is preliminary data.</text>
</comment>
<accession>A0AAW2YRR6</accession>
<evidence type="ECO:0000256" key="1">
    <source>
        <dbReference type="ARBA" id="ARBA00008361"/>
    </source>
</evidence>
<evidence type="ECO:0000313" key="5">
    <source>
        <dbReference type="EMBL" id="KAL0479832.1"/>
    </source>
</evidence>
<evidence type="ECO:0000259" key="4">
    <source>
        <dbReference type="Pfam" id="PF08241"/>
    </source>
</evidence>
<name>A0AAW2YRR6_9EUKA</name>
<evidence type="ECO:0000256" key="3">
    <source>
        <dbReference type="ARBA" id="ARBA00022679"/>
    </source>
</evidence>
<dbReference type="InterPro" id="IPR013216">
    <property type="entry name" value="Methyltransf_11"/>
</dbReference>
<dbReference type="CDD" id="cd02440">
    <property type="entry name" value="AdoMet_MTases"/>
    <property type="match status" value="1"/>
</dbReference>
<dbReference type="PANTHER" id="PTHR12176">
    <property type="entry name" value="SAM-DEPENDENT METHYLTRANSFERASE SUPERFAMILY PROTEIN"/>
    <property type="match status" value="1"/>
</dbReference>
<dbReference type="Pfam" id="PF08241">
    <property type="entry name" value="Methyltransf_11"/>
    <property type="match status" value="1"/>
</dbReference>
<keyword evidence="6" id="KW-1185">Reference proteome</keyword>
<organism evidence="5 6">
    <name type="scientific">Acrasis kona</name>
    <dbReference type="NCBI Taxonomy" id="1008807"/>
    <lineage>
        <taxon>Eukaryota</taxon>
        <taxon>Discoba</taxon>
        <taxon>Heterolobosea</taxon>
        <taxon>Tetramitia</taxon>
        <taxon>Eutetramitia</taxon>
        <taxon>Acrasidae</taxon>
        <taxon>Acrasis</taxon>
    </lineage>
</organism>
<dbReference type="GO" id="GO:0008757">
    <property type="term" value="F:S-adenosylmethionine-dependent methyltransferase activity"/>
    <property type="evidence" value="ECO:0007669"/>
    <property type="project" value="InterPro"/>
</dbReference>
<keyword evidence="3" id="KW-0808">Transferase</keyword>
<dbReference type="AlphaFoldDB" id="A0AAW2YRR6"/>
<dbReference type="Proteomes" id="UP001431209">
    <property type="component" value="Unassembled WGS sequence"/>
</dbReference>
<evidence type="ECO:0000256" key="2">
    <source>
        <dbReference type="ARBA" id="ARBA00022603"/>
    </source>
</evidence>
<dbReference type="InterPro" id="IPR029063">
    <property type="entry name" value="SAM-dependent_MTases_sf"/>
</dbReference>